<dbReference type="SUPFAM" id="SSF52540">
    <property type="entry name" value="P-loop containing nucleoside triphosphate hydrolases"/>
    <property type="match status" value="1"/>
</dbReference>
<evidence type="ECO:0000313" key="2">
    <source>
        <dbReference type="Proteomes" id="UP000486534"/>
    </source>
</evidence>
<gene>
    <name evidence="1" type="ORF">GDH07_23050</name>
</gene>
<reference evidence="1 2" key="1">
    <citation type="submission" date="2019-10" db="EMBL/GenBank/DDBJ databases">
        <title>Pseudomonas dajingensis sp. nov., isolated from the profound head ulcers of farmed Murray cod (Maccullochella peelii peelii).</title>
        <authorList>
            <person name="Liu Y."/>
        </authorList>
    </citation>
    <scope>NUCLEOTIDE SEQUENCE [LARGE SCALE GENOMIC DNA]</scope>
    <source>
        <strain evidence="1 2">MC042</strain>
    </source>
</reference>
<dbReference type="Gene3D" id="3.40.50.300">
    <property type="entry name" value="P-loop containing nucleotide triphosphate hydrolases"/>
    <property type="match status" value="1"/>
</dbReference>
<dbReference type="AlphaFoldDB" id="A0A7X1U6I8"/>
<evidence type="ECO:0000313" key="1">
    <source>
        <dbReference type="EMBL" id="MQA56205.1"/>
    </source>
</evidence>
<dbReference type="RefSeq" id="WP_152899027.1">
    <property type="nucleotide sequence ID" value="NZ_WHUV01000004.1"/>
</dbReference>
<dbReference type="Proteomes" id="UP000486534">
    <property type="component" value="Unassembled WGS sequence"/>
</dbReference>
<dbReference type="EMBL" id="WHUV01000004">
    <property type="protein sequence ID" value="MQA56205.1"/>
    <property type="molecule type" value="Genomic_DNA"/>
</dbReference>
<dbReference type="InterPro" id="IPR027417">
    <property type="entry name" value="P-loop_NTPase"/>
</dbReference>
<accession>A0A7X1U6I8</accession>
<organism evidence="1 2">
    <name type="scientific">Pseudomonas piscis</name>
    <dbReference type="NCBI Taxonomy" id="2614538"/>
    <lineage>
        <taxon>Bacteria</taxon>
        <taxon>Pseudomonadati</taxon>
        <taxon>Pseudomonadota</taxon>
        <taxon>Gammaproteobacteria</taxon>
        <taxon>Pseudomonadales</taxon>
        <taxon>Pseudomonadaceae</taxon>
        <taxon>Pseudomonas</taxon>
    </lineage>
</organism>
<proteinExistence type="predicted"/>
<dbReference type="Pfam" id="PF13671">
    <property type="entry name" value="AAA_33"/>
    <property type="match status" value="1"/>
</dbReference>
<protein>
    <submittedName>
        <fullName evidence="1">AAA family ATPase</fullName>
    </submittedName>
</protein>
<name>A0A7X1U6I8_9PSED</name>
<sequence>MEHSAVHLVCGPVGAGKSTYAHELSSGGSAVVFSMDAWMAKLFAPDIASGTTVQTMNPAWFAERVDRCEAVIYSMAAEVLRCGGSVILDLGFLRRQRRDTAYAFAARHGSPTVLHYVTAEAEARRNRVARRNEQRGQTYAMEVTPQMFDFAESVFEAPQSEELAGARMVFTDRE</sequence>
<comment type="caution">
    <text evidence="1">The sequence shown here is derived from an EMBL/GenBank/DDBJ whole genome shotgun (WGS) entry which is preliminary data.</text>
</comment>